<keyword evidence="3" id="KW-1185">Reference proteome</keyword>
<organism evidence="2 3">
    <name type="scientific">Aspergillus candidus</name>
    <dbReference type="NCBI Taxonomy" id="41067"/>
    <lineage>
        <taxon>Eukaryota</taxon>
        <taxon>Fungi</taxon>
        <taxon>Dikarya</taxon>
        <taxon>Ascomycota</taxon>
        <taxon>Pezizomycotina</taxon>
        <taxon>Eurotiomycetes</taxon>
        <taxon>Eurotiomycetidae</taxon>
        <taxon>Eurotiales</taxon>
        <taxon>Aspergillaceae</taxon>
        <taxon>Aspergillus</taxon>
        <taxon>Aspergillus subgen. Circumdati</taxon>
    </lineage>
</organism>
<proteinExistence type="predicted"/>
<dbReference type="EMBL" id="KZ559134">
    <property type="protein sequence ID" value="PLB38665.1"/>
    <property type="molecule type" value="Genomic_DNA"/>
</dbReference>
<dbReference type="Proteomes" id="UP000234585">
    <property type="component" value="Unassembled WGS sequence"/>
</dbReference>
<dbReference type="RefSeq" id="XP_024672677.1">
    <property type="nucleotide sequence ID" value="XM_024817278.1"/>
</dbReference>
<feature type="region of interest" description="Disordered" evidence="1">
    <location>
        <begin position="313"/>
        <end position="396"/>
    </location>
</feature>
<feature type="compositionally biased region" description="Acidic residues" evidence="1">
    <location>
        <begin position="330"/>
        <end position="339"/>
    </location>
</feature>
<reference evidence="2 3" key="1">
    <citation type="submission" date="2017-12" db="EMBL/GenBank/DDBJ databases">
        <authorList>
            <consortium name="DOE Joint Genome Institute"/>
            <person name="Haridas S."/>
            <person name="Kjaerbolling I."/>
            <person name="Vesth T.C."/>
            <person name="Frisvad J.C."/>
            <person name="Nybo J.L."/>
            <person name="Theobald S."/>
            <person name="Kuo A."/>
            <person name="Bowyer P."/>
            <person name="Matsuda Y."/>
            <person name="Mondo S."/>
            <person name="Lyhne E.K."/>
            <person name="Kogle M.E."/>
            <person name="Clum A."/>
            <person name="Lipzen A."/>
            <person name="Salamov A."/>
            <person name="Ngan C.Y."/>
            <person name="Daum C."/>
            <person name="Chiniquy J."/>
            <person name="Barry K."/>
            <person name="LaButti K."/>
            <person name="Simmons B.A."/>
            <person name="Magnuson J.K."/>
            <person name="Mortensen U.H."/>
            <person name="Larsen T.O."/>
            <person name="Grigoriev I.V."/>
            <person name="Baker S.E."/>
            <person name="Andersen M.R."/>
            <person name="Nordberg H.P."/>
            <person name="Cantor M.N."/>
            <person name="Hua S.X."/>
        </authorList>
    </citation>
    <scope>NUCLEOTIDE SEQUENCE [LARGE SCALE GENOMIC DNA]</scope>
    <source>
        <strain evidence="2 3">CBS 102.13</strain>
    </source>
</reference>
<evidence type="ECO:0000256" key="1">
    <source>
        <dbReference type="SAM" id="MobiDB-lite"/>
    </source>
</evidence>
<evidence type="ECO:0000313" key="3">
    <source>
        <dbReference type="Proteomes" id="UP000234585"/>
    </source>
</evidence>
<protein>
    <submittedName>
        <fullName evidence="2">Uncharacterized protein</fullName>
    </submittedName>
</protein>
<gene>
    <name evidence="2" type="ORF">BDW47DRAFT_131263</name>
</gene>
<feature type="compositionally biased region" description="Low complexity" evidence="1">
    <location>
        <begin position="348"/>
        <end position="358"/>
    </location>
</feature>
<feature type="compositionally biased region" description="Polar residues" evidence="1">
    <location>
        <begin position="370"/>
        <end position="387"/>
    </location>
</feature>
<accession>A0A2I2FDF9</accession>
<feature type="compositionally biased region" description="Acidic residues" evidence="1">
    <location>
        <begin position="276"/>
        <end position="291"/>
    </location>
</feature>
<feature type="region of interest" description="Disordered" evidence="1">
    <location>
        <begin position="266"/>
        <end position="291"/>
    </location>
</feature>
<dbReference type="AlphaFoldDB" id="A0A2I2FDF9"/>
<name>A0A2I2FDF9_ASPCN</name>
<dbReference type="GeneID" id="36524438"/>
<evidence type="ECO:0000313" key="2">
    <source>
        <dbReference type="EMBL" id="PLB38665.1"/>
    </source>
</evidence>
<feature type="region of interest" description="Disordered" evidence="1">
    <location>
        <begin position="1"/>
        <end position="22"/>
    </location>
</feature>
<feature type="compositionally biased region" description="Low complexity" evidence="1">
    <location>
        <begin position="313"/>
        <end position="328"/>
    </location>
</feature>
<dbReference type="OrthoDB" id="4488885at2759"/>
<sequence length="479" mass="53163">MSSDERFSISEENTSPPSPPNVTPAIVLISPKGIHFFTRYRAILRKMNRDVELYWAPNIKTLNGTIQRHSYRIAGFVISDAAIMDPEHEELAQRVASLPRTPGREWAVVFAFDFPSQAARAPFRFNQYMETYFGLGWRMCGKTENKIKMKLRTLALRKVAKRAYRMEYEFRSVFIRGVKQGDKFLVTVGEFSSGGQPDENLLEEETSSTAVAEMGDGSSDVDSQTPIGRRPALDTTSHFAVPSGNVGAHDDDDTISDLSQHTAADFNYPDSIAVPTDDENNLADDEESMFDSEEGEYMGFEPVQPIAPAHVLNLPTTTNTNPNSQHQQQEQEEEDEENEPSPTPSPSTPVSSPPSQTNDPDVEFDPENESIATETSTNGRVSPTSSIDPRPVSANLPFPLPPQTFNNLRRFFDANAVPTTTEGEEISTPDLIPHDWVPSDDEGTEADKQVADSCVVIHERSWGLLLIEGDGYGLWIMNG</sequence>